<dbReference type="Proteomes" id="UP001159363">
    <property type="component" value="Chromosome 10"/>
</dbReference>
<evidence type="ECO:0000313" key="2">
    <source>
        <dbReference type="Proteomes" id="UP001159363"/>
    </source>
</evidence>
<accession>A0ABQ9GKU9</accession>
<name>A0ABQ9GKU9_9NEOP</name>
<sequence>MSKLHAPENSLPQVKTNGEGKVQPILLLEGVNRTPVPLQIKLKVRDSGEIQPRDQVLFTPVTTHVAETQSITDQSKPHTLESTEVLVPDSEFEDLCVDFGQIEERLLEKEHLRPEKPDRKIKSPEPPPKVFLVLRETDTIFLLERPSLTEIKGTPEGDLVEKDNEYYEYITKGKGSLRYKSNAEVQTAYSALKNKSCMASPCETRDTSVSASSWDYIKLMRMFSGVKSLPH</sequence>
<evidence type="ECO:0000313" key="1">
    <source>
        <dbReference type="EMBL" id="KAJ8872637.1"/>
    </source>
</evidence>
<comment type="caution">
    <text evidence="1">The sequence shown here is derived from an EMBL/GenBank/DDBJ whole genome shotgun (WGS) entry which is preliminary data.</text>
</comment>
<gene>
    <name evidence="1" type="ORF">PR048_026245</name>
</gene>
<reference evidence="1 2" key="1">
    <citation type="submission" date="2023-02" db="EMBL/GenBank/DDBJ databases">
        <title>LHISI_Scaffold_Assembly.</title>
        <authorList>
            <person name="Stuart O.P."/>
            <person name="Cleave R."/>
            <person name="Magrath M.J.L."/>
            <person name="Mikheyev A.S."/>
        </authorList>
    </citation>
    <scope>NUCLEOTIDE SEQUENCE [LARGE SCALE GENOMIC DNA]</scope>
    <source>
        <strain evidence="1">Daus_M_001</strain>
        <tissue evidence="1">Leg muscle</tissue>
    </source>
</reference>
<proteinExistence type="predicted"/>
<dbReference type="EMBL" id="JARBHB010000011">
    <property type="protein sequence ID" value="KAJ8872637.1"/>
    <property type="molecule type" value="Genomic_DNA"/>
</dbReference>
<organism evidence="1 2">
    <name type="scientific">Dryococelus australis</name>
    <dbReference type="NCBI Taxonomy" id="614101"/>
    <lineage>
        <taxon>Eukaryota</taxon>
        <taxon>Metazoa</taxon>
        <taxon>Ecdysozoa</taxon>
        <taxon>Arthropoda</taxon>
        <taxon>Hexapoda</taxon>
        <taxon>Insecta</taxon>
        <taxon>Pterygota</taxon>
        <taxon>Neoptera</taxon>
        <taxon>Polyneoptera</taxon>
        <taxon>Phasmatodea</taxon>
        <taxon>Verophasmatodea</taxon>
        <taxon>Anareolatae</taxon>
        <taxon>Phasmatidae</taxon>
        <taxon>Eurycanthinae</taxon>
        <taxon>Dryococelus</taxon>
    </lineage>
</organism>
<keyword evidence="2" id="KW-1185">Reference proteome</keyword>
<protein>
    <submittedName>
        <fullName evidence="1">Uncharacterized protein</fullName>
    </submittedName>
</protein>